<name>A0A517LPC3_9PEZI</name>
<protein>
    <recommendedName>
        <fullName evidence="1">Fatty acid desaturase domain-containing protein</fullName>
    </recommendedName>
</protein>
<proteinExistence type="predicted"/>
<dbReference type="STRING" id="50376.A0A517LPC3"/>
<dbReference type="Pfam" id="PF00487">
    <property type="entry name" value="FA_desaturase"/>
    <property type="match status" value="1"/>
</dbReference>
<reference evidence="2 3" key="1">
    <citation type="submission" date="2019-07" db="EMBL/GenBank/DDBJ databases">
        <title>Finished genome of Venturia effusa.</title>
        <authorList>
            <person name="Young C.A."/>
            <person name="Cox M.P."/>
            <person name="Ganley A.R.D."/>
            <person name="David W.J."/>
        </authorList>
    </citation>
    <scope>NUCLEOTIDE SEQUENCE [LARGE SCALE GENOMIC DNA]</scope>
    <source>
        <strain evidence="3">albino</strain>
    </source>
</reference>
<feature type="domain" description="Fatty acid desaturase" evidence="1">
    <location>
        <begin position="100"/>
        <end position="382"/>
    </location>
</feature>
<dbReference type="AlphaFoldDB" id="A0A517LPC3"/>
<dbReference type="PANTHER" id="PTHR32100">
    <property type="entry name" value="OMEGA-6 FATTY ACID DESATURASE, CHLOROPLASTIC"/>
    <property type="match status" value="1"/>
</dbReference>
<dbReference type="Proteomes" id="UP000316270">
    <property type="component" value="Chromosome 18"/>
</dbReference>
<evidence type="ECO:0000313" key="2">
    <source>
        <dbReference type="EMBL" id="QDS77500.1"/>
    </source>
</evidence>
<evidence type="ECO:0000313" key="3">
    <source>
        <dbReference type="Proteomes" id="UP000316270"/>
    </source>
</evidence>
<gene>
    <name evidence="2" type="ORF">FKW77_000303</name>
</gene>
<evidence type="ECO:0000259" key="1">
    <source>
        <dbReference type="Pfam" id="PF00487"/>
    </source>
</evidence>
<dbReference type="InterPro" id="IPR005804">
    <property type="entry name" value="FA_desaturase_dom"/>
</dbReference>
<keyword evidence="3" id="KW-1185">Reference proteome</keyword>
<sequence length="420" mass="48277">MTAELGYHFINHFRRRPNMPEPHQASPEKANGAASDVPIFVPPEYTMKDIHDAIPAHCFQPSSLLSFAYVCRDFVFVSTLALLAWTTIPHLPNAISRNLAWIAYSFIQGLFLTGLWELAHECGHGALSKKKWVNDALGLTIHSFLFVPFHSWKITHAFHHKVTNNIEKDIAFVPDVKEDWLAKRHARSAFFAQAVSLVEDVPIFVLAELIGHQLIAWPTYLIINNFALARMAIVPWWKRSHFYFGGDGPNFKPMHKRDIIVSDIGIAISSLLLWTTVQFFGGWNVMKIYGFPYLWTNHWILTITFLQHTSPKLPYYNNKTHSFLRGAQSAIDRDFGLIGRFIMHGAIETHVLHHHASKIPFYHAKEASDAMDKVIGAYHVSDFKTNYLVAFWKERRSCRFVEEKAGMEGKDIFFFPEKEQ</sequence>
<dbReference type="GO" id="GO:0016491">
    <property type="term" value="F:oxidoreductase activity"/>
    <property type="evidence" value="ECO:0007669"/>
    <property type="project" value="InterPro"/>
</dbReference>
<dbReference type="GO" id="GO:0006629">
    <property type="term" value="P:lipid metabolic process"/>
    <property type="evidence" value="ECO:0007669"/>
    <property type="project" value="InterPro"/>
</dbReference>
<dbReference type="InterPro" id="IPR012171">
    <property type="entry name" value="Fatty_acid_desaturase"/>
</dbReference>
<organism evidence="2 3">
    <name type="scientific">Venturia effusa</name>
    <dbReference type="NCBI Taxonomy" id="50376"/>
    <lineage>
        <taxon>Eukaryota</taxon>
        <taxon>Fungi</taxon>
        <taxon>Dikarya</taxon>
        <taxon>Ascomycota</taxon>
        <taxon>Pezizomycotina</taxon>
        <taxon>Dothideomycetes</taxon>
        <taxon>Pleosporomycetidae</taxon>
        <taxon>Venturiales</taxon>
        <taxon>Venturiaceae</taxon>
        <taxon>Venturia</taxon>
    </lineage>
</organism>
<dbReference type="EMBL" id="CP042202">
    <property type="protein sequence ID" value="QDS77500.1"/>
    <property type="molecule type" value="Genomic_DNA"/>
</dbReference>
<dbReference type="OrthoDB" id="1461976at2759"/>
<accession>A0A517LPC3</accession>
<dbReference type="CDD" id="cd03507">
    <property type="entry name" value="Delta12-FADS-like"/>
    <property type="match status" value="1"/>
</dbReference>